<feature type="compositionally biased region" description="Low complexity" evidence="1">
    <location>
        <begin position="21"/>
        <end position="35"/>
    </location>
</feature>
<dbReference type="HOGENOM" id="CLU_1810709_0_0_1"/>
<reference evidence="2 3" key="1">
    <citation type="journal article" date="2013" name="PLoS Genet.">
        <title>Comparative genome structure, secondary metabolite, and effector coding capacity across Cochliobolus pathogens.</title>
        <authorList>
            <person name="Condon B.J."/>
            <person name="Leng Y."/>
            <person name="Wu D."/>
            <person name="Bushley K.E."/>
            <person name="Ohm R.A."/>
            <person name="Otillar R."/>
            <person name="Martin J."/>
            <person name="Schackwitz W."/>
            <person name="Grimwood J."/>
            <person name="MohdZainudin N."/>
            <person name="Xue C."/>
            <person name="Wang R."/>
            <person name="Manning V.A."/>
            <person name="Dhillon B."/>
            <person name="Tu Z.J."/>
            <person name="Steffenson B.J."/>
            <person name="Salamov A."/>
            <person name="Sun H."/>
            <person name="Lowry S."/>
            <person name="LaButti K."/>
            <person name="Han J."/>
            <person name="Copeland A."/>
            <person name="Lindquist E."/>
            <person name="Barry K."/>
            <person name="Schmutz J."/>
            <person name="Baker S.E."/>
            <person name="Ciuffetti L.M."/>
            <person name="Grigoriev I.V."/>
            <person name="Zhong S."/>
            <person name="Turgeon B.G."/>
        </authorList>
    </citation>
    <scope>NUCLEOTIDE SEQUENCE [LARGE SCALE GENOMIC DNA]</scope>
    <source>
        <strain evidence="2 3">ATCC 44560</strain>
    </source>
</reference>
<sequence>PSCLRPCLPSPPLPSYPPRPSLSLSPFITTSSPPGTSTPPLPTTTPFSPFLSPSPPHLHHHHHASPRLLVALTLCNPLDVSWIYGFLPAPQTCRRAGAPVFFLIKWPDQRASCPPRHHRNGLTAGCFSSCTPSHTVQIPVTPF</sequence>
<feature type="compositionally biased region" description="Pro residues" evidence="1">
    <location>
        <begin position="8"/>
        <end position="20"/>
    </location>
</feature>
<dbReference type="EMBL" id="KI964087">
    <property type="protein sequence ID" value="EUC41765.1"/>
    <property type="molecule type" value="Genomic_DNA"/>
</dbReference>
<feature type="non-terminal residue" evidence="2">
    <location>
        <position position="1"/>
    </location>
</feature>
<accession>W6YW42</accession>
<gene>
    <name evidence="2" type="ORF">COCMIDRAFT_105323</name>
</gene>
<keyword evidence="3" id="KW-1185">Reference proteome</keyword>
<evidence type="ECO:0000313" key="3">
    <source>
        <dbReference type="Proteomes" id="UP000054032"/>
    </source>
</evidence>
<evidence type="ECO:0000256" key="1">
    <source>
        <dbReference type="SAM" id="MobiDB-lite"/>
    </source>
</evidence>
<dbReference type="RefSeq" id="XP_007691721.1">
    <property type="nucleotide sequence ID" value="XM_007693531.1"/>
</dbReference>
<protein>
    <submittedName>
        <fullName evidence="2">Uncharacterized protein</fullName>
    </submittedName>
</protein>
<name>W6YW42_COCMI</name>
<proteinExistence type="predicted"/>
<dbReference type="Proteomes" id="UP000054032">
    <property type="component" value="Unassembled WGS sequence"/>
</dbReference>
<evidence type="ECO:0000313" key="2">
    <source>
        <dbReference type="EMBL" id="EUC41765.1"/>
    </source>
</evidence>
<dbReference type="AlphaFoldDB" id="W6YW42"/>
<organism evidence="2 3">
    <name type="scientific">Bipolaris oryzae ATCC 44560</name>
    <dbReference type="NCBI Taxonomy" id="930090"/>
    <lineage>
        <taxon>Eukaryota</taxon>
        <taxon>Fungi</taxon>
        <taxon>Dikarya</taxon>
        <taxon>Ascomycota</taxon>
        <taxon>Pezizomycotina</taxon>
        <taxon>Dothideomycetes</taxon>
        <taxon>Pleosporomycetidae</taxon>
        <taxon>Pleosporales</taxon>
        <taxon>Pleosporineae</taxon>
        <taxon>Pleosporaceae</taxon>
        <taxon>Bipolaris</taxon>
    </lineage>
</organism>
<dbReference type="KEGG" id="bor:COCMIDRAFT_105323"/>
<dbReference type="GeneID" id="19118666"/>
<feature type="region of interest" description="Disordered" evidence="1">
    <location>
        <begin position="1"/>
        <end position="57"/>
    </location>
</feature>